<keyword evidence="1" id="KW-1133">Transmembrane helix</keyword>
<keyword evidence="1" id="KW-0472">Membrane</keyword>
<evidence type="ECO:0000313" key="3">
    <source>
        <dbReference type="Proteomes" id="UP000034172"/>
    </source>
</evidence>
<protein>
    <submittedName>
        <fullName evidence="2">Uncharacterized protein</fullName>
    </submittedName>
</protein>
<feature type="transmembrane region" description="Helical" evidence="1">
    <location>
        <begin position="363"/>
        <end position="387"/>
    </location>
</feature>
<proteinExistence type="predicted"/>
<evidence type="ECO:0000313" key="2">
    <source>
        <dbReference type="EMBL" id="KKT49645.1"/>
    </source>
</evidence>
<dbReference type="EMBL" id="LCIE01000003">
    <property type="protein sequence ID" value="KKT49645.1"/>
    <property type="molecule type" value="Genomic_DNA"/>
</dbReference>
<dbReference type="AlphaFoldDB" id="A0A0G1HRU4"/>
<name>A0A0G1HRU4_9BACT</name>
<feature type="transmembrane region" description="Helical" evidence="1">
    <location>
        <begin position="186"/>
        <end position="219"/>
    </location>
</feature>
<reference evidence="2 3" key="1">
    <citation type="journal article" date="2015" name="Nature">
        <title>rRNA introns, odd ribosomes, and small enigmatic genomes across a large radiation of phyla.</title>
        <authorList>
            <person name="Brown C.T."/>
            <person name="Hug L.A."/>
            <person name="Thomas B.C."/>
            <person name="Sharon I."/>
            <person name="Castelle C.J."/>
            <person name="Singh A."/>
            <person name="Wilkins M.J."/>
            <person name="Williams K.H."/>
            <person name="Banfield J.F."/>
        </authorList>
    </citation>
    <scope>NUCLEOTIDE SEQUENCE [LARGE SCALE GENOMIC DNA]</scope>
</reference>
<dbReference type="Proteomes" id="UP000034172">
    <property type="component" value="Unassembled WGS sequence"/>
</dbReference>
<sequence>MRYFLQSISSFAKLFWHFRLELFLLLLLLPAVADIFKPGFFPMHDDLQVFRLYEVHKCILDGQIPCRWVPDAGYGYGYPLMEFYPPMPYYPMELMVLLGAGYFLPVKVMFALAFLLSGLGMYLLAKEFFGRWGGILAGVIYVYSPYHSVDIYVRGAMNEGWGMIWFPFVLLYIYRLITKEKSKTDFILLSIALMLQLTSHNVMTLVFAPTAIIWAIFWMWKTGKFTAIKNLFLAGLLGIGLSAFFFIPVVLEQKFVHVDSMTIGYFNYLAHFADIKQLFLSRFWGYGGSTWGPEDGMSFSIGHVQWLGALLAAIMATFRLKKQKYTSMMILMVVAFGFLYAFLTHSRSNFIWERLSILQFAQFPWRLVALIVFYFSFATGYLVTIAIPKILKPILFSVLILSTILLNAPFFRFERHVRVTIQEKMSGLSWENQVTGGIFDYLPRSAPKPPGGPAFTIPQYLEGQGGILNFKAGSNWMSFDVHVSSPSAKVMLPLYTFPGLTTKIDGKKVFTEIDPDLGRVVVTVNQGVHSVWSKIGYTTVRLLSDLLTLFSTLILIKLISDDRKRPS</sequence>
<feature type="transmembrane region" description="Helical" evidence="1">
    <location>
        <begin position="325"/>
        <end position="343"/>
    </location>
</feature>
<feature type="transmembrane region" description="Helical" evidence="1">
    <location>
        <begin position="128"/>
        <end position="146"/>
    </location>
</feature>
<organism evidence="2 3">
    <name type="scientific">Candidatus Collierbacteria bacterium GW2011_GWC2_44_18</name>
    <dbReference type="NCBI Taxonomy" id="1618392"/>
    <lineage>
        <taxon>Bacteria</taxon>
        <taxon>Candidatus Collieribacteriota</taxon>
    </lineage>
</organism>
<feature type="transmembrane region" description="Helical" evidence="1">
    <location>
        <begin position="263"/>
        <end position="285"/>
    </location>
</feature>
<evidence type="ECO:0000256" key="1">
    <source>
        <dbReference type="SAM" id="Phobius"/>
    </source>
</evidence>
<feature type="transmembrane region" description="Helical" evidence="1">
    <location>
        <begin position="94"/>
        <end position="116"/>
    </location>
</feature>
<dbReference type="STRING" id="1618392.UW41_C0003G0012"/>
<gene>
    <name evidence="2" type="ORF">UW41_C0003G0012</name>
</gene>
<feature type="transmembrane region" description="Helical" evidence="1">
    <location>
        <begin position="231"/>
        <end position="251"/>
    </location>
</feature>
<feature type="transmembrane region" description="Helical" evidence="1">
    <location>
        <begin position="297"/>
        <end position="318"/>
    </location>
</feature>
<keyword evidence="1" id="KW-0812">Transmembrane</keyword>
<feature type="transmembrane region" description="Helical" evidence="1">
    <location>
        <begin position="394"/>
        <end position="411"/>
    </location>
</feature>
<comment type="caution">
    <text evidence="2">The sequence shown here is derived from an EMBL/GenBank/DDBJ whole genome shotgun (WGS) entry which is preliminary data.</text>
</comment>
<feature type="transmembrane region" description="Helical" evidence="1">
    <location>
        <begin position="152"/>
        <end position="174"/>
    </location>
</feature>
<accession>A0A0G1HRU4</accession>